<accession>A0AAV4NR18</accession>
<organism evidence="2 3">
    <name type="scientific">Caerostris extrusa</name>
    <name type="common">Bark spider</name>
    <name type="synonym">Caerostris bankana</name>
    <dbReference type="NCBI Taxonomy" id="172846"/>
    <lineage>
        <taxon>Eukaryota</taxon>
        <taxon>Metazoa</taxon>
        <taxon>Ecdysozoa</taxon>
        <taxon>Arthropoda</taxon>
        <taxon>Chelicerata</taxon>
        <taxon>Arachnida</taxon>
        <taxon>Araneae</taxon>
        <taxon>Araneomorphae</taxon>
        <taxon>Entelegynae</taxon>
        <taxon>Araneoidea</taxon>
        <taxon>Araneidae</taxon>
        <taxon>Caerostris</taxon>
    </lineage>
</organism>
<keyword evidence="3" id="KW-1185">Reference proteome</keyword>
<dbReference type="EMBL" id="BPLR01003525">
    <property type="protein sequence ID" value="GIX85587.1"/>
    <property type="molecule type" value="Genomic_DNA"/>
</dbReference>
<dbReference type="Proteomes" id="UP001054945">
    <property type="component" value="Unassembled WGS sequence"/>
</dbReference>
<dbReference type="AlphaFoldDB" id="A0AAV4NR18"/>
<comment type="caution">
    <text evidence="2">The sequence shown here is derived from an EMBL/GenBank/DDBJ whole genome shotgun (WGS) entry which is preliminary data.</text>
</comment>
<keyword evidence="1" id="KW-0472">Membrane</keyword>
<proteinExistence type="predicted"/>
<keyword evidence="1" id="KW-1133">Transmembrane helix</keyword>
<gene>
    <name evidence="2" type="ORF">CEXT_168771</name>
</gene>
<keyword evidence="1" id="KW-0812">Transmembrane</keyword>
<sequence>MIIIEEKGDYAKYRFKQGIFSLSSMIIITLMCNVKIEGFDTSAGNSERYYPNPPSSIYCQKGYAITKHLLKRNFSSFAGDVHRKTFSYHSLFPYRIGGSTPKRNLQIENMTSHYEILFIIASGSVTIIALVQGLLFKATSSQSFSYENEYHE</sequence>
<name>A0AAV4NR18_CAEEX</name>
<evidence type="ECO:0000313" key="3">
    <source>
        <dbReference type="Proteomes" id="UP001054945"/>
    </source>
</evidence>
<feature type="transmembrane region" description="Helical" evidence="1">
    <location>
        <begin position="116"/>
        <end position="136"/>
    </location>
</feature>
<protein>
    <submittedName>
        <fullName evidence="2">Uncharacterized protein</fullName>
    </submittedName>
</protein>
<evidence type="ECO:0000313" key="2">
    <source>
        <dbReference type="EMBL" id="GIX85587.1"/>
    </source>
</evidence>
<evidence type="ECO:0000256" key="1">
    <source>
        <dbReference type="SAM" id="Phobius"/>
    </source>
</evidence>
<reference evidence="2 3" key="1">
    <citation type="submission" date="2021-06" db="EMBL/GenBank/DDBJ databases">
        <title>Caerostris extrusa draft genome.</title>
        <authorList>
            <person name="Kono N."/>
            <person name="Arakawa K."/>
        </authorList>
    </citation>
    <scope>NUCLEOTIDE SEQUENCE [LARGE SCALE GENOMIC DNA]</scope>
</reference>